<dbReference type="GO" id="GO:0003924">
    <property type="term" value="F:GTPase activity"/>
    <property type="evidence" value="ECO:0007669"/>
    <property type="project" value="InterPro"/>
</dbReference>
<evidence type="ECO:0000256" key="3">
    <source>
        <dbReference type="PROSITE-ProRule" id="PRU01052"/>
    </source>
</evidence>
<sequence>LEKAKDHPLAIISIVGKSREGKSYALNHFIRYLRSGGKDDWYQQELSAGQMFHSSDGPDPVTMGVNIWSEPFFHTHKEEEVAVLLLDCQGFYDRTLDTEKSAAIFALSSLLSSVLIYNVTTKLDTDVLEKIQEFSKYTALLSSTTDTQAGVKTALTFLVRDFKWTKHFSLGFHNKKQPSENIVNPGNYFHHIFPNSDAAGDENAILEALQACFNEIGIFLMPHPGNAFERDPDSNEPELEFRSSLREMVEYTLCHLVTKQLGSEHVTGRTFQKYVKMLAQLCQNGKFPDYPTIQRETANLKNQMAITKALDAFQSEFIKIPELTLFSEEDFKNKYQSSYNDALQLYNANKSLETKDKVLYIEKLELQCKTYFETRMVENRNKIDKRAAELALNTFRKEFANITASFCEKEFETKFYPSWEIAVKIFNSEKSSGSDEVCESEDVYIQNLKKECRNYFEKTCMNENKNKRNERAIVLATETFCEIFDRIFGLPGCNQEKKQDLTGHTDIKDADSSAPPLGSLFTRFFKQIRNMTWSEQDGLKGTEFDKLLPIALEDSIKVLKINAIVSNDDDFEKLSERLEQECTFKFYKHYKPINNDRRKMWKQRMIMLGAPTAVLAVGTAVALPVMGAVAAAGAGGTATVAAVTAALTGSAVTAGGVSVVAATAAVAGSAVAAGAVTAGTILVVNADEYGNEGPVEAVAGIDLNSPLVSNGLSDDVVSTNSEEILHLEIPDPKDSLDEAFPGLTLVRNKISELLPQIGMEFDDEINEELKHWYAEKKAKSSEKI</sequence>
<keyword evidence="4" id="KW-0812">Transmembrane</keyword>
<evidence type="ECO:0000313" key="6">
    <source>
        <dbReference type="EMBL" id="CAG7666757.1"/>
    </source>
</evidence>
<dbReference type="OrthoDB" id="5973237at2759"/>
<feature type="transmembrane region" description="Helical" evidence="4">
    <location>
        <begin position="659"/>
        <end position="684"/>
    </location>
</feature>
<gene>
    <name evidence="6" type="ORF">AFUS01_LOCUS1686</name>
</gene>
<comment type="similarity">
    <text evidence="3">Belongs to the TRAFAC class dynamin-like GTPase superfamily. GB1/RHD3 GTPase family.</text>
</comment>
<name>A0A8J2J2I5_9HEXA</name>
<feature type="transmembrane region" description="Helical" evidence="4">
    <location>
        <begin position="605"/>
        <end position="623"/>
    </location>
</feature>
<dbReference type="InterPro" id="IPR015894">
    <property type="entry name" value="Guanylate-bd_N"/>
</dbReference>
<dbReference type="Proteomes" id="UP000708208">
    <property type="component" value="Unassembled WGS sequence"/>
</dbReference>
<feature type="non-terminal residue" evidence="6">
    <location>
        <position position="1"/>
    </location>
</feature>
<dbReference type="Pfam" id="PF02263">
    <property type="entry name" value="GBP"/>
    <property type="match status" value="1"/>
</dbReference>
<reference evidence="6" key="1">
    <citation type="submission" date="2021-06" db="EMBL/GenBank/DDBJ databases">
        <authorList>
            <person name="Hodson N. C."/>
            <person name="Mongue J. A."/>
            <person name="Jaron S. K."/>
        </authorList>
    </citation>
    <scope>NUCLEOTIDE SEQUENCE</scope>
</reference>
<evidence type="ECO:0000259" key="5">
    <source>
        <dbReference type="PROSITE" id="PS51715"/>
    </source>
</evidence>
<evidence type="ECO:0000256" key="1">
    <source>
        <dbReference type="ARBA" id="ARBA00022741"/>
    </source>
</evidence>
<dbReference type="PROSITE" id="PS51715">
    <property type="entry name" value="G_GB1_RHD3"/>
    <property type="match status" value="1"/>
</dbReference>
<evidence type="ECO:0000313" key="7">
    <source>
        <dbReference type="Proteomes" id="UP000708208"/>
    </source>
</evidence>
<dbReference type="InterPro" id="IPR030386">
    <property type="entry name" value="G_GB1_RHD3_dom"/>
</dbReference>
<keyword evidence="7" id="KW-1185">Reference proteome</keyword>
<accession>A0A8J2J2I5</accession>
<protein>
    <recommendedName>
        <fullName evidence="5">GB1/RHD3-type G domain-containing protein</fullName>
    </recommendedName>
</protein>
<dbReference type="GO" id="GO:0005525">
    <property type="term" value="F:GTP binding"/>
    <property type="evidence" value="ECO:0007669"/>
    <property type="project" value="UniProtKB-KW"/>
</dbReference>
<keyword evidence="4" id="KW-1133">Transmembrane helix</keyword>
<evidence type="ECO:0000256" key="2">
    <source>
        <dbReference type="ARBA" id="ARBA00023134"/>
    </source>
</evidence>
<proteinExistence type="inferred from homology"/>
<dbReference type="EMBL" id="CAJVCH010009361">
    <property type="protein sequence ID" value="CAG7666757.1"/>
    <property type="molecule type" value="Genomic_DNA"/>
</dbReference>
<keyword evidence="4" id="KW-0472">Membrane</keyword>
<feature type="domain" description="GB1/RHD3-type G" evidence="5">
    <location>
        <begin position="6"/>
        <end position="165"/>
    </location>
</feature>
<evidence type="ECO:0000256" key="4">
    <source>
        <dbReference type="SAM" id="Phobius"/>
    </source>
</evidence>
<comment type="caution">
    <text evidence="6">The sequence shown here is derived from an EMBL/GenBank/DDBJ whole genome shotgun (WGS) entry which is preliminary data.</text>
</comment>
<dbReference type="AlphaFoldDB" id="A0A8J2J2I5"/>
<keyword evidence="1" id="KW-0547">Nucleotide-binding</keyword>
<keyword evidence="2" id="KW-0342">GTP-binding</keyword>
<organism evidence="6 7">
    <name type="scientific">Allacma fusca</name>
    <dbReference type="NCBI Taxonomy" id="39272"/>
    <lineage>
        <taxon>Eukaryota</taxon>
        <taxon>Metazoa</taxon>
        <taxon>Ecdysozoa</taxon>
        <taxon>Arthropoda</taxon>
        <taxon>Hexapoda</taxon>
        <taxon>Collembola</taxon>
        <taxon>Symphypleona</taxon>
        <taxon>Sminthuridae</taxon>
        <taxon>Allacma</taxon>
    </lineage>
</organism>
<dbReference type="PANTHER" id="PTHR10751">
    <property type="entry name" value="GUANYLATE BINDING PROTEIN"/>
    <property type="match status" value="1"/>
</dbReference>